<dbReference type="PANTHER" id="PTHR10913">
    <property type="entry name" value="FOLLISTATIN-RELATED"/>
    <property type="match status" value="1"/>
</dbReference>
<accession>A0A3P6S4W4</accession>
<gene>
    <name evidence="5" type="ORF">CGOC_LOCUS1455</name>
</gene>
<dbReference type="OrthoDB" id="5851279at2759"/>
<dbReference type="SUPFAM" id="SSF100895">
    <property type="entry name" value="Kazal-type serine protease inhibitors"/>
    <property type="match status" value="4"/>
</dbReference>
<feature type="non-terminal residue" evidence="5">
    <location>
        <position position="1"/>
    </location>
</feature>
<dbReference type="EMBL" id="UYRV01002725">
    <property type="protein sequence ID" value="VDK49148.1"/>
    <property type="molecule type" value="Genomic_DNA"/>
</dbReference>
<evidence type="ECO:0000256" key="1">
    <source>
        <dbReference type="ARBA" id="ARBA00022690"/>
    </source>
</evidence>
<evidence type="ECO:0000256" key="3">
    <source>
        <dbReference type="ARBA" id="ARBA00023157"/>
    </source>
</evidence>
<dbReference type="SMART" id="SM00280">
    <property type="entry name" value="KAZAL"/>
    <property type="match status" value="5"/>
</dbReference>
<proteinExistence type="predicted"/>
<dbReference type="Gene3D" id="3.30.60.30">
    <property type="match status" value="4"/>
</dbReference>
<dbReference type="PANTHER" id="PTHR10913:SF45">
    <property type="entry name" value="FOLLISTATIN, ISOFORM A-RELATED"/>
    <property type="match status" value="1"/>
</dbReference>
<dbReference type="Pfam" id="PF00050">
    <property type="entry name" value="Kazal_1"/>
    <property type="match status" value="1"/>
</dbReference>
<name>A0A3P6S4W4_CYLGO</name>
<feature type="domain" description="Kazal-like" evidence="4">
    <location>
        <begin position="271"/>
        <end position="323"/>
    </location>
</feature>
<dbReference type="Pfam" id="PF07648">
    <property type="entry name" value="Kazal_2"/>
    <property type="match status" value="3"/>
</dbReference>
<dbReference type="CDD" id="cd00104">
    <property type="entry name" value="KAZAL_FS"/>
    <property type="match status" value="4"/>
</dbReference>
<evidence type="ECO:0000259" key="4">
    <source>
        <dbReference type="PROSITE" id="PS51465"/>
    </source>
</evidence>
<sequence length="362" mass="40536">FNFASTLLQQQALQFVDNELRVTHYHVSYFSGRCEECLPTPCPPIEEDAPDDAFVCDQEGFTHSVCEYQMLSCIVERSLGVNITIQHAGRCCEPPVPCDMEPSSPLCGSDGRTYRNNCSLSVENCRNKKLQVPEVKVAFSKPCEDDSTSDFFSPPPPTDCPVGCDNIYAPVCGSDDITYTNLCHMKAANLLLYGLERCIVERVTGKNITIDKFDVCEDSTCDKDCPKTYKPICASNGETVVNECYLDKLNCFLAKKITSTPITKLFDGECCANENCGYEFSPVCDSLGETHANECVFRKNACLQKKKNGIELTIQYRVFKCFGLSVLFIRPRAKFTRFLRCDYCENTGVMSSLHADLLVFRL</sequence>
<dbReference type="InterPro" id="IPR036058">
    <property type="entry name" value="Kazal_dom_sf"/>
</dbReference>
<dbReference type="AlphaFoldDB" id="A0A3P6S4W4"/>
<evidence type="ECO:0000313" key="5">
    <source>
        <dbReference type="EMBL" id="VDK49148.1"/>
    </source>
</evidence>
<evidence type="ECO:0000256" key="2">
    <source>
        <dbReference type="ARBA" id="ARBA00022900"/>
    </source>
</evidence>
<dbReference type="InterPro" id="IPR002350">
    <property type="entry name" value="Kazal_dom"/>
</dbReference>
<keyword evidence="2" id="KW-0722">Serine protease inhibitor</keyword>
<keyword evidence="6" id="KW-1185">Reference proteome</keyword>
<dbReference type="GO" id="GO:0030154">
    <property type="term" value="P:cell differentiation"/>
    <property type="evidence" value="ECO:0007669"/>
    <property type="project" value="TreeGrafter"/>
</dbReference>
<keyword evidence="3" id="KW-1015">Disulfide bond</keyword>
<feature type="domain" description="Kazal-like" evidence="4">
    <location>
        <begin position="217"/>
        <end position="270"/>
    </location>
</feature>
<reference evidence="5 6" key="1">
    <citation type="submission" date="2018-11" db="EMBL/GenBank/DDBJ databases">
        <authorList>
            <consortium name="Pathogen Informatics"/>
        </authorList>
    </citation>
    <scope>NUCLEOTIDE SEQUENCE [LARGE SCALE GENOMIC DNA]</scope>
</reference>
<protein>
    <recommendedName>
        <fullName evidence="4">Kazal-like domain-containing protein</fullName>
    </recommendedName>
</protein>
<organism evidence="5 6">
    <name type="scientific">Cylicostephanus goldi</name>
    <name type="common">Nematode worm</name>
    <dbReference type="NCBI Taxonomy" id="71465"/>
    <lineage>
        <taxon>Eukaryota</taxon>
        <taxon>Metazoa</taxon>
        <taxon>Ecdysozoa</taxon>
        <taxon>Nematoda</taxon>
        <taxon>Chromadorea</taxon>
        <taxon>Rhabditida</taxon>
        <taxon>Rhabditina</taxon>
        <taxon>Rhabditomorpha</taxon>
        <taxon>Strongyloidea</taxon>
        <taxon>Strongylidae</taxon>
        <taxon>Cylicostephanus</taxon>
    </lineage>
</organism>
<evidence type="ECO:0000313" key="6">
    <source>
        <dbReference type="Proteomes" id="UP000271889"/>
    </source>
</evidence>
<dbReference type="GO" id="GO:0005576">
    <property type="term" value="C:extracellular region"/>
    <property type="evidence" value="ECO:0007669"/>
    <property type="project" value="TreeGrafter"/>
</dbReference>
<feature type="domain" description="Kazal-like" evidence="4">
    <location>
        <begin position="154"/>
        <end position="216"/>
    </location>
</feature>
<feature type="domain" description="Kazal-like" evidence="4">
    <location>
        <begin position="86"/>
        <end position="145"/>
    </location>
</feature>
<keyword evidence="1" id="KW-0646">Protease inhibitor</keyword>
<dbReference type="Proteomes" id="UP000271889">
    <property type="component" value="Unassembled WGS sequence"/>
</dbReference>
<dbReference type="PROSITE" id="PS51465">
    <property type="entry name" value="KAZAL_2"/>
    <property type="match status" value="4"/>
</dbReference>
<dbReference type="InterPro" id="IPR050653">
    <property type="entry name" value="Prot_Inhib_GrowthFact_Antg"/>
</dbReference>